<dbReference type="PANTHER" id="PTHR12169:SF6">
    <property type="entry name" value="AFG1-LIKE ATPASE"/>
    <property type="match status" value="1"/>
</dbReference>
<dbReference type="GO" id="GO:0016887">
    <property type="term" value="F:ATP hydrolysis activity"/>
    <property type="evidence" value="ECO:0007669"/>
    <property type="project" value="InterPro"/>
</dbReference>
<gene>
    <name evidence="6" type="primary">Lace1</name>
    <name evidence="6" type="ORF">AK812_SmicGene14982</name>
</gene>
<dbReference type="InterPro" id="IPR002048">
    <property type="entry name" value="EF_hand_dom"/>
</dbReference>
<dbReference type="NCBIfam" id="NF040713">
    <property type="entry name" value="ZapE"/>
    <property type="match status" value="1"/>
</dbReference>
<evidence type="ECO:0000256" key="2">
    <source>
        <dbReference type="ARBA" id="ARBA00022741"/>
    </source>
</evidence>
<evidence type="ECO:0000259" key="5">
    <source>
        <dbReference type="PROSITE" id="PS50222"/>
    </source>
</evidence>
<feature type="domain" description="EF-hand" evidence="5">
    <location>
        <begin position="1037"/>
        <end position="1072"/>
    </location>
</feature>
<dbReference type="InterPro" id="IPR011992">
    <property type="entry name" value="EF-hand-dom_pair"/>
</dbReference>
<keyword evidence="3" id="KW-0106">Calcium</keyword>
<comment type="similarity">
    <text evidence="1">Belongs to the AFG1 ATPase family.</text>
</comment>
<dbReference type="SUPFAM" id="SSF52540">
    <property type="entry name" value="P-loop containing nucleoside triphosphate hydrolases"/>
    <property type="match status" value="1"/>
</dbReference>
<dbReference type="InterPro" id="IPR005654">
    <property type="entry name" value="ATPase_AFG1-like"/>
</dbReference>
<keyword evidence="7" id="KW-1185">Reference proteome</keyword>
<dbReference type="OrthoDB" id="411393at2759"/>
<dbReference type="AlphaFoldDB" id="A0A1Q9E416"/>
<dbReference type="CDD" id="cd00051">
    <property type="entry name" value="EFh"/>
    <property type="match status" value="1"/>
</dbReference>
<dbReference type="Pfam" id="PF03969">
    <property type="entry name" value="AFG1_ATPase"/>
    <property type="match status" value="1"/>
</dbReference>
<accession>A0A1Q9E416</accession>
<dbReference type="SUPFAM" id="SSF47473">
    <property type="entry name" value="EF-hand"/>
    <property type="match status" value="1"/>
</dbReference>
<evidence type="ECO:0000256" key="4">
    <source>
        <dbReference type="ARBA" id="ARBA00022840"/>
    </source>
</evidence>
<dbReference type="InterPro" id="IPR018247">
    <property type="entry name" value="EF_Hand_1_Ca_BS"/>
</dbReference>
<dbReference type="PROSITE" id="PS00018">
    <property type="entry name" value="EF_HAND_1"/>
    <property type="match status" value="2"/>
</dbReference>
<proteinExistence type="inferred from homology"/>
<dbReference type="Gene3D" id="1.10.238.10">
    <property type="entry name" value="EF-hand"/>
    <property type="match status" value="1"/>
</dbReference>
<protein>
    <submittedName>
        <fullName evidence="6">Lactation elevated protein 1</fullName>
    </submittedName>
</protein>
<evidence type="ECO:0000256" key="3">
    <source>
        <dbReference type="ARBA" id="ARBA00022837"/>
    </source>
</evidence>
<evidence type="ECO:0000313" key="6">
    <source>
        <dbReference type="EMBL" id="OLQ02166.1"/>
    </source>
</evidence>
<dbReference type="Pfam" id="PF13499">
    <property type="entry name" value="EF-hand_7"/>
    <property type="match status" value="1"/>
</dbReference>
<evidence type="ECO:0000256" key="1">
    <source>
        <dbReference type="ARBA" id="ARBA00010322"/>
    </source>
</evidence>
<dbReference type="PROSITE" id="PS50222">
    <property type="entry name" value="EF_HAND_2"/>
    <property type="match status" value="1"/>
</dbReference>
<sequence>MPAKISAIVPLLTQVEGIAFKYGPCAFVSREEYEFCCCEVPENTACWNHESHTQWQDCCENDFKEKCPLGSRVFRRLQPRTEVARAGIQDTLAVYQFGDLRTTVLEILNCEHGVHWATWKMLSLLLQRHKVETLHQTAKLDRKLTALATDIVSSFNLSSLGEQPADTECAFCAYFGHEWLDTVSRFGIKEQTWLKDPRETLCVLGYVSAAFVVALTTKVRSLLPDALRLFAGSQDLDISSSSIWPISYWDLALNLGRGRPRQMRTLAADARAVAKFPELLLYPGPYRRWQAWSQSEAKPFIRAVSLVYHPAVDIEIPSFLLNLSDGRLGVTFAFLDVGSHYTGDRMMEHVCSQWPDLCMEPNAAVVFEEGAAPSADLLFCCIYSHCQRLETWMGHRLPLISYYAGFPENDFYVRSGEKKVEEELKAMWRYVGRREEDAMLLVDAPYTAEVLHAHSGQLHPIYRPLAVYLTRFKYAPKLDQILVPKSRSASVSSQSEWMFHLLVSLAGESFAPKFAIQNSFLGFEDYAAYQAIAYLPGPHSWVLMQWREFYSMDMPLFVPHREDLLAHSRYWHINLWNNLKSVPEENWMQQKEFWSQRHPYRPFPPQDQWSGEYVRASMYWSQSLEYLTWPFVCMNMLDDLAKDLMSYNPKMTKAAKSPSPAATPAGGGFLGGLFGGKAKAAKATPKAEVALKPAPGQRGLYLWGGTGTGKTFMMNMFYDKINIKEKQRIHFHEWMIDVHSRLHKKQKGSSMNSQNTADDLVEQVATDMMKDGWLLCFDEFQVTHISDAIIMKRIFSVLFELGAVVVATSNRPPQDLYLNGLNRPLFLPFIPMLEEFCKVHDIGEEVDYRMISTQEEDHRVYITPNGPHEQKLLEAKFEKVCHGHFRTDALVETQGRKVNVPRCAENSDVAWFTFSDLCNQALGAADYLAVGNAFHTVFISNIPRLTMQERDQVRRFITLIDALYECHTKVICTAELDPIQLFYVTEEERKTSIADEIFAWDRTVSRLTEMQSTAYLSVAARSLSSEQFLSQYKLKSLTDEDCKELWRRYDRDDSNYLDLHELRLFLEDLLERHCGHRDLSNELFDLCRAAIDANSDGHVSFEEFQNYLCDYSTIVQQFRGVPDLLHKAKSLDFAEISRHMSAWNQAAREKAKDFWISALPGLLTDEEGSALPQSVPSFEEDFRPGWDAGFVWGPGLGDE</sequence>
<keyword evidence="4" id="KW-0067">ATP-binding</keyword>
<dbReference type="PANTHER" id="PTHR12169">
    <property type="entry name" value="ATPASE N2B"/>
    <property type="match status" value="1"/>
</dbReference>
<keyword evidence="2" id="KW-0547">Nucleotide-binding</keyword>
<evidence type="ECO:0000313" key="7">
    <source>
        <dbReference type="Proteomes" id="UP000186817"/>
    </source>
</evidence>
<dbReference type="Gene3D" id="3.40.50.300">
    <property type="entry name" value="P-loop containing nucleotide triphosphate hydrolases"/>
    <property type="match status" value="1"/>
</dbReference>
<dbReference type="GO" id="GO:0005524">
    <property type="term" value="F:ATP binding"/>
    <property type="evidence" value="ECO:0007669"/>
    <property type="project" value="UniProtKB-KW"/>
</dbReference>
<name>A0A1Q9E416_SYMMI</name>
<comment type="caution">
    <text evidence="6">The sequence shown here is derived from an EMBL/GenBank/DDBJ whole genome shotgun (WGS) entry which is preliminary data.</text>
</comment>
<reference evidence="6 7" key="1">
    <citation type="submission" date="2016-02" db="EMBL/GenBank/DDBJ databases">
        <title>Genome analysis of coral dinoflagellate symbionts highlights evolutionary adaptations to a symbiotic lifestyle.</title>
        <authorList>
            <person name="Aranda M."/>
            <person name="Li Y."/>
            <person name="Liew Y.J."/>
            <person name="Baumgarten S."/>
            <person name="Simakov O."/>
            <person name="Wilson M."/>
            <person name="Piel J."/>
            <person name="Ashoor H."/>
            <person name="Bougouffa S."/>
            <person name="Bajic V.B."/>
            <person name="Ryu T."/>
            <person name="Ravasi T."/>
            <person name="Bayer T."/>
            <person name="Micklem G."/>
            <person name="Kim H."/>
            <person name="Bhak J."/>
            <person name="Lajeunesse T.C."/>
            <person name="Voolstra C.R."/>
        </authorList>
    </citation>
    <scope>NUCLEOTIDE SEQUENCE [LARGE SCALE GENOMIC DNA]</scope>
    <source>
        <strain evidence="6 7">CCMP2467</strain>
    </source>
</reference>
<dbReference type="Proteomes" id="UP000186817">
    <property type="component" value="Unassembled WGS sequence"/>
</dbReference>
<dbReference type="GO" id="GO:0005739">
    <property type="term" value="C:mitochondrion"/>
    <property type="evidence" value="ECO:0007669"/>
    <property type="project" value="TreeGrafter"/>
</dbReference>
<dbReference type="InterPro" id="IPR027417">
    <property type="entry name" value="P-loop_NTPase"/>
</dbReference>
<organism evidence="6 7">
    <name type="scientific">Symbiodinium microadriaticum</name>
    <name type="common">Dinoflagellate</name>
    <name type="synonym">Zooxanthella microadriatica</name>
    <dbReference type="NCBI Taxonomy" id="2951"/>
    <lineage>
        <taxon>Eukaryota</taxon>
        <taxon>Sar</taxon>
        <taxon>Alveolata</taxon>
        <taxon>Dinophyceae</taxon>
        <taxon>Suessiales</taxon>
        <taxon>Symbiodiniaceae</taxon>
        <taxon>Symbiodinium</taxon>
    </lineage>
</organism>
<dbReference type="EMBL" id="LSRX01000271">
    <property type="protein sequence ID" value="OLQ02166.1"/>
    <property type="molecule type" value="Genomic_DNA"/>
</dbReference>
<dbReference type="GO" id="GO:0005509">
    <property type="term" value="F:calcium ion binding"/>
    <property type="evidence" value="ECO:0007669"/>
    <property type="project" value="InterPro"/>
</dbReference>